<evidence type="ECO:0000256" key="2">
    <source>
        <dbReference type="SAM" id="SignalP"/>
    </source>
</evidence>
<dbReference type="AlphaFoldDB" id="A0A7J5B7C4"/>
<protein>
    <submittedName>
        <fullName evidence="3">Uncharacterized protein</fullName>
    </submittedName>
</protein>
<dbReference type="PROSITE" id="PS51257">
    <property type="entry name" value="PROKAR_LIPOPROTEIN"/>
    <property type="match status" value="1"/>
</dbReference>
<keyword evidence="2" id="KW-0732">Signal</keyword>
<gene>
    <name evidence="3" type="ORF">F8O05_14040</name>
</gene>
<comment type="caution">
    <text evidence="3">The sequence shown here is derived from an EMBL/GenBank/DDBJ whole genome shotgun (WGS) entry which is preliminary data.</text>
</comment>
<proteinExistence type="predicted"/>
<evidence type="ECO:0000313" key="3">
    <source>
        <dbReference type="EMBL" id="KAB1640818.1"/>
    </source>
</evidence>
<sequence length="389" mass="41232">MRQLVVGVALALSLVSVLGTSGCASAEPRTEAQVDEFANYVGKLQNLTGVAAVDLNTNEQTLAASLTVAVDPDVAAESLTEIGAAVADFSGKAQERGFVPYEPVIQSGASSYSYFDELPDETIAEQLNYWLELQQASVVAVQLRTFTSTMNVPALGGPDGAADLGAEEAEQPPRYVLIDLPTDIPEADLRILIETLAAVPDPGATEGQWDFLNLAPRTKGEYAGPNFPSIADLSYAVTAGSHFAEVDGLANVEVLRDSGHDTPLRIRIAVFDDVMDGVGNDDAEATFEQTEAWTHLLDLVSLLEGAGALDYGVQVLANPLNDGGNFQLKFSVHGCELEADSRWPVLSNHLTAVWEKNASAERFEADPSCVNPNGGDHSHDEDSAGSDAD</sequence>
<keyword evidence="4" id="KW-1185">Reference proteome</keyword>
<reference evidence="3 4" key="1">
    <citation type="submission" date="2019-09" db="EMBL/GenBank/DDBJ databases">
        <title>Phylogeny of genus Pseudoclavibacter and closely related genus.</title>
        <authorList>
            <person name="Li Y."/>
        </authorList>
    </citation>
    <scope>NUCLEOTIDE SEQUENCE [LARGE SCALE GENOMIC DNA]</scope>
    <source>
        <strain evidence="3 4">KCTC 13959</strain>
    </source>
</reference>
<dbReference type="Proteomes" id="UP000433493">
    <property type="component" value="Unassembled WGS sequence"/>
</dbReference>
<organism evidence="3 4">
    <name type="scientific">Gulosibacter chungangensis</name>
    <dbReference type="NCBI Taxonomy" id="979746"/>
    <lineage>
        <taxon>Bacteria</taxon>
        <taxon>Bacillati</taxon>
        <taxon>Actinomycetota</taxon>
        <taxon>Actinomycetes</taxon>
        <taxon>Micrococcales</taxon>
        <taxon>Microbacteriaceae</taxon>
        <taxon>Gulosibacter</taxon>
    </lineage>
</organism>
<accession>A0A7J5B7C4</accession>
<evidence type="ECO:0000313" key="4">
    <source>
        <dbReference type="Proteomes" id="UP000433493"/>
    </source>
</evidence>
<dbReference type="RefSeq" id="WP_158053379.1">
    <property type="nucleotide sequence ID" value="NZ_WBKB01000012.1"/>
</dbReference>
<feature type="chain" id="PRO_5029498100" evidence="2">
    <location>
        <begin position="27"/>
        <end position="389"/>
    </location>
</feature>
<feature type="signal peptide" evidence="2">
    <location>
        <begin position="1"/>
        <end position="26"/>
    </location>
</feature>
<name>A0A7J5B7C4_9MICO</name>
<dbReference type="EMBL" id="WBKB01000012">
    <property type="protein sequence ID" value="KAB1640818.1"/>
    <property type="molecule type" value="Genomic_DNA"/>
</dbReference>
<feature type="region of interest" description="Disordered" evidence="1">
    <location>
        <begin position="364"/>
        <end position="389"/>
    </location>
</feature>
<dbReference type="OrthoDB" id="5098181at2"/>
<evidence type="ECO:0000256" key="1">
    <source>
        <dbReference type="SAM" id="MobiDB-lite"/>
    </source>
</evidence>